<dbReference type="RefSeq" id="WP_240719159.1">
    <property type="nucleotide sequence ID" value="NZ_JAKVTW010000013.1"/>
</dbReference>
<keyword evidence="1" id="KW-1133">Transmembrane helix</keyword>
<evidence type="ECO:0000313" key="2">
    <source>
        <dbReference type="EMBL" id="MCH4812865.1"/>
    </source>
</evidence>
<evidence type="ECO:0000313" key="3">
    <source>
        <dbReference type="Proteomes" id="UP001320609"/>
    </source>
</evidence>
<gene>
    <name evidence="2" type="ORF">MLE19_16135</name>
</gene>
<dbReference type="Proteomes" id="UP001320609">
    <property type="component" value="Unassembled WGS sequence"/>
</dbReference>
<protein>
    <submittedName>
        <fullName evidence="2">Uncharacterized protein</fullName>
    </submittedName>
</protein>
<dbReference type="EMBL" id="JAKVTW010000013">
    <property type="protein sequence ID" value="MCH4812865.1"/>
    <property type="molecule type" value="Genomic_DNA"/>
</dbReference>
<proteinExistence type="predicted"/>
<keyword evidence="1" id="KW-0472">Membrane</keyword>
<evidence type="ECO:0000256" key="1">
    <source>
        <dbReference type="SAM" id="Phobius"/>
    </source>
</evidence>
<feature type="transmembrane region" description="Helical" evidence="1">
    <location>
        <begin position="39"/>
        <end position="63"/>
    </location>
</feature>
<accession>A0ABS9S9S3</accession>
<name>A0ABS9S9S3_9GAMM</name>
<keyword evidence="3" id="KW-1185">Reference proteome</keyword>
<feature type="transmembrane region" description="Helical" evidence="1">
    <location>
        <begin position="12"/>
        <end position="33"/>
    </location>
</feature>
<comment type="caution">
    <text evidence="2">The sequence shown here is derived from an EMBL/GenBank/DDBJ whole genome shotgun (WGS) entry which is preliminary data.</text>
</comment>
<keyword evidence="1" id="KW-0812">Transmembrane</keyword>
<organism evidence="2 3">
    <name type="scientific">Vreelandella neptunia</name>
    <dbReference type="NCBI Taxonomy" id="115551"/>
    <lineage>
        <taxon>Bacteria</taxon>
        <taxon>Pseudomonadati</taxon>
        <taxon>Pseudomonadota</taxon>
        <taxon>Gammaproteobacteria</taxon>
        <taxon>Oceanospirillales</taxon>
        <taxon>Halomonadaceae</taxon>
        <taxon>Vreelandella</taxon>
    </lineage>
</organism>
<sequence>MVASQVYSITKHTVNILLVWIAFLFTLHIAMMFEDTAVLLWLARLALFVSAVVTVKGYLFSLFESTYLLSNKG</sequence>
<reference evidence="2 3" key="1">
    <citation type="submission" date="2022-03" db="EMBL/GenBank/DDBJ databases">
        <title>Genomic signatures underlying metal tolerance in selected Arctic bacterial isolates.</title>
        <authorList>
            <person name="Thomas F.A."/>
            <person name="Venkatachalam S."/>
            <person name="Krishnan K.P."/>
        </authorList>
    </citation>
    <scope>NUCLEOTIDE SEQUENCE [LARGE SCALE GENOMIC DNA]</scope>
    <source>
        <strain evidence="2 3">HM116</strain>
    </source>
</reference>